<dbReference type="GO" id="GO:0003677">
    <property type="term" value="F:DNA binding"/>
    <property type="evidence" value="ECO:0007669"/>
    <property type="project" value="UniProtKB-KW"/>
</dbReference>
<dbReference type="Gene3D" id="3.40.1410.10">
    <property type="entry name" value="Chorismate lyase-like"/>
    <property type="match status" value="1"/>
</dbReference>
<sequence length="261" mass="29770">MSAVEPLFSKRDLELMQGDTPTPLYHQMYTLLKSRIMDGSIAHGTQMPTEQQLAEMFGVSRITAKRAMDELAAEELVERRRGKGTHVTHHYEPEPVQAPLVGMLEKLASMGRHTKVKVMDVEKMVPPGDIRAELKLEPGEKAHRIIRVRSSEEGEPFAYYISWTVGIEKGFTKRELEKAVRLDIIKENGLNLTKVEQYLGADKASLEVARELEMKPGEPTLTLVRHSYTSDGKLVDILYCQYNPKRFQYRMSLSMDEYKGD</sequence>
<dbReference type="Gene3D" id="1.10.10.10">
    <property type="entry name" value="Winged helix-like DNA-binding domain superfamily/Winged helix DNA-binding domain"/>
    <property type="match status" value="1"/>
</dbReference>
<accession>A0A7W4Z7G2</accession>
<dbReference type="InterPro" id="IPR036388">
    <property type="entry name" value="WH-like_DNA-bd_sf"/>
</dbReference>
<dbReference type="GO" id="GO:0045892">
    <property type="term" value="P:negative regulation of DNA-templated transcription"/>
    <property type="evidence" value="ECO:0007669"/>
    <property type="project" value="TreeGrafter"/>
</dbReference>
<keyword evidence="6" id="KW-1185">Reference proteome</keyword>
<reference evidence="5 6" key="1">
    <citation type="submission" date="2020-08" db="EMBL/GenBank/DDBJ databases">
        <title>Genomic Encyclopedia of Type Strains, Phase III (KMG-III): the genomes of soil and plant-associated and newly described type strains.</title>
        <authorList>
            <person name="Whitman W."/>
        </authorList>
    </citation>
    <scope>NUCLEOTIDE SEQUENCE [LARGE SCALE GENOMIC DNA]</scope>
    <source>
        <strain evidence="5 6">CECT 8654</strain>
    </source>
</reference>
<proteinExistence type="predicted"/>
<dbReference type="InterPro" id="IPR036390">
    <property type="entry name" value="WH_DNA-bd_sf"/>
</dbReference>
<keyword evidence="2" id="KW-0238">DNA-binding</keyword>
<dbReference type="SUPFAM" id="SSF46785">
    <property type="entry name" value="Winged helix' DNA-binding domain"/>
    <property type="match status" value="1"/>
</dbReference>
<dbReference type="SUPFAM" id="SSF64288">
    <property type="entry name" value="Chorismate lyase-like"/>
    <property type="match status" value="1"/>
</dbReference>
<dbReference type="SMART" id="SM00866">
    <property type="entry name" value="UTRA"/>
    <property type="match status" value="1"/>
</dbReference>
<dbReference type="Proteomes" id="UP000537130">
    <property type="component" value="Unassembled WGS sequence"/>
</dbReference>
<dbReference type="Pfam" id="PF07702">
    <property type="entry name" value="UTRA"/>
    <property type="match status" value="1"/>
</dbReference>
<dbReference type="SMART" id="SM00345">
    <property type="entry name" value="HTH_GNTR"/>
    <property type="match status" value="1"/>
</dbReference>
<evidence type="ECO:0000256" key="1">
    <source>
        <dbReference type="ARBA" id="ARBA00023015"/>
    </source>
</evidence>
<evidence type="ECO:0000313" key="6">
    <source>
        <dbReference type="Proteomes" id="UP000537130"/>
    </source>
</evidence>
<name>A0A7W4Z7G2_9GAMM</name>
<evidence type="ECO:0000259" key="4">
    <source>
        <dbReference type="PROSITE" id="PS50949"/>
    </source>
</evidence>
<dbReference type="InterPro" id="IPR011663">
    <property type="entry name" value="UTRA"/>
</dbReference>
<dbReference type="InterPro" id="IPR028978">
    <property type="entry name" value="Chorismate_lyase_/UTRA_dom_sf"/>
</dbReference>
<evidence type="ECO:0000313" key="5">
    <source>
        <dbReference type="EMBL" id="MBB3047990.1"/>
    </source>
</evidence>
<dbReference type="RefSeq" id="WP_183410738.1">
    <property type="nucleotide sequence ID" value="NZ_JACHWY010000002.1"/>
</dbReference>
<organism evidence="5 6">
    <name type="scientific">Litorivivens lipolytica</name>
    <dbReference type="NCBI Taxonomy" id="1524264"/>
    <lineage>
        <taxon>Bacteria</taxon>
        <taxon>Pseudomonadati</taxon>
        <taxon>Pseudomonadota</taxon>
        <taxon>Gammaproteobacteria</taxon>
        <taxon>Litorivivens</taxon>
    </lineage>
</organism>
<protein>
    <submittedName>
        <fullName evidence="5">GntR family transcriptional regulator</fullName>
    </submittedName>
</protein>
<dbReference type="PROSITE" id="PS50949">
    <property type="entry name" value="HTH_GNTR"/>
    <property type="match status" value="1"/>
</dbReference>
<feature type="domain" description="HTH gntR-type" evidence="4">
    <location>
        <begin position="22"/>
        <end position="90"/>
    </location>
</feature>
<keyword evidence="3" id="KW-0804">Transcription</keyword>
<comment type="caution">
    <text evidence="5">The sequence shown here is derived from an EMBL/GenBank/DDBJ whole genome shotgun (WGS) entry which is preliminary data.</text>
</comment>
<dbReference type="PANTHER" id="PTHR44846">
    <property type="entry name" value="MANNOSYL-D-GLYCERATE TRANSPORT/METABOLISM SYSTEM REPRESSOR MNGR-RELATED"/>
    <property type="match status" value="1"/>
</dbReference>
<evidence type="ECO:0000256" key="2">
    <source>
        <dbReference type="ARBA" id="ARBA00023125"/>
    </source>
</evidence>
<dbReference type="EMBL" id="JACHWY010000002">
    <property type="protein sequence ID" value="MBB3047990.1"/>
    <property type="molecule type" value="Genomic_DNA"/>
</dbReference>
<keyword evidence="1" id="KW-0805">Transcription regulation</keyword>
<dbReference type="CDD" id="cd07377">
    <property type="entry name" value="WHTH_GntR"/>
    <property type="match status" value="1"/>
</dbReference>
<evidence type="ECO:0000256" key="3">
    <source>
        <dbReference type="ARBA" id="ARBA00023163"/>
    </source>
</evidence>
<dbReference type="Pfam" id="PF00392">
    <property type="entry name" value="GntR"/>
    <property type="match status" value="1"/>
</dbReference>
<dbReference type="GO" id="GO:0003700">
    <property type="term" value="F:DNA-binding transcription factor activity"/>
    <property type="evidence" value="ECO:0007669"/>
    <property type="project" value="InterPro"/>
</dbReference>
<dbReference type="InterPro" id="IPR000524">
    <property type="entry name" value="Tscrpt_reg_HTH_GntR"/>
</dbReference>
<dbReference type="PRINTS" id="PR00035">
    <property type="entry name" value="HTHGNTR"/>
</dbReference>
<dbReference type="AlphaFoldDB" id="A0A7W4Z7G2"/>
<dbReference type="InterPro" id="IPR050679">
    <property type="entry name" value="Bact_HTH_transcr_reg"/>
</dbReference>
<dbReference type="PANTHER" id="PTHR44846:SF1">
    <property type="entry name" value="MANNOSYL-D-GLYCERATE TRANSPORT_METABOLISM SYSTEM REPRESSOR MNGR-RELATED"/>
    <property type="match status" value="1"/>
</dbReference>
<gene>
    <name evidence="5" type="ORF">FHR99_002256</name>
</gene>